<dbReference type="Proteomes" id="UP000002698">
    <property type="component" value="Chromosome"/>
</dbReference>
<sequence>MQQCSNCGESVDADDTFCPNCGAQFQSAAPDSSLQSSSVETSPDADAAGASSDDWTLTHYAGIALSLAAAGGIVALATMDVFQRFDPGAVEWLFLLLWFGAASGIVLRDSRGIGLAAVIFAAGGVVSGLGFVQRLLWEVAPELATELFNTTVPAPDPVMGIHNLLLGVLWSPTGGGSTVSTVLLDIEIATHLFGVLVCFIVATVLWRNRSALATSAP</sequence>
<dbReference type="RefSeq" id="WP_011323255.1">
    <property type="nucleotide sequence ID" value="NC_007426.1"/>
</dbReference>
<keyword evidence="4" id="KW-1185">Reference proteome</keyword>
<gene>
    <name evidence="3" type="ordered locus">NP_3084A</name>
</gene>
<dbReference type="InterPro" id="IPR059113">
    <property type="entry name" value="Znf_ribbon"/>
</dbReference>
<organism evidence="3 4">
    <name type="scientific">Natronomonas pharaonis (strain ATCC 35678 / DSM 2160 / CIP 103997 / JCM 8858 / NBRC 14720 / NCIMB 2260 / Gabara)</name>
    <name type="common">Halobacterium pharaonis</name>
    <dbReference type="NCBI Taxonomy" id="348780"/>
    <lineage>
        <taxon>Archaea</taxon>
        <taxon>Methanobacteriati</taxon>
        <taxon>Methanobacteriota</taxon>
        <taxon>Stenosarchaea group</taxon>
        <taxon>Halobacteria</taxon>
        <taxon>Halobacteriales</taxon>
        <taxon>Natronomonadaceae</taxon>
        <taxon>Natronomonas</taxon>
    </lineage>
</organism>
<dbReference type="KEGG" id="nph:NP_3084A"/>
<feature type="transmembrane region" description="Helical" evidence="1">
    <location>
        <begin position="89"/>
        <end position="107"/>
    </location>
</feature>
<dbReference type="GeneID" id="3701647"/>
<dbReference type="eggNOG" id="arCOG01917">
    <property type="taxonomic scope" value="Archaea"/>
</dbReference>
<reference evidence="3 4" key="1">
    <citation type="journal article" date="2005" name="Genome Res.">
        <title>Living with two extremes: conclusions from the genome sequence of Natronomonas pharaonis.</title>
        <authorList>
            <person name="Falb M."/>
            <person name="Pfeiffer F."/>
            <person name="Palm P."/>
            <person name="Rodewald K."/>
            <person name="Hickmann V."/>
            <person name="Tittor J."/>
            <person name="Oesterhelt D."/>
        </authorList>
    </citation>
    <scope>NUCLEOTIDE SEQUENCE [LARGE SCALE GENOMIC DNA]</scope>
    <source>
        <strain evidence="4">ATCC 35678 / DSM 2160 / CIP 103997 / JCM 8858 / NBRC 14720 / NCIMB 2260 / Gabara</strain>
    </source>
</reference>
<dbReference type="Pfam" id="PF13248">
    <property type="entry name" value="Zn_ribbon_3"/>
    <property type="match status" value="1"/>
</dbReference>
<dbReference type="EMBL" id="CR936257">
    <property type="protein sequence ID" value="CAI49633.1"/>
    <property type="molecule type" value="Genomic_DNA"/>
</dbReference>
<protein>
    <submittedName>
        <fullName evidence="3">Small CPxCG-related zinc finger protein</fullName>
    </submittedName>
</protein>
<evidence type="ECO:0000259" key="2">
    <source>
        <dbReference type="Pfam" id="PF13248"/>
    </source>
</evidence>
<evidence type="ECO:0000256" key="1">
    <source>
        <dbReference type="SAM" id="Phobius"/>
    </source>
</evidence>
<feature type="domain" description="Putative zinc-ribbon" evidence="2">
    <location>
        <begin position="1"/>
        <end position="24"/>
    </location>
</feature>
<feature type="transmembrane region" description="Helical" evidence="1">
    <location>
        <begin position="114"/>
        <end position="137"/>
    </location>
</feature>
<keyword evidence="1" id="KW-0472">Membrane</keyword>
<keyword evidence="1" id="KW-0812">Transmembrane</keyword>
<keyword evidence="1" id="KW-1133">Transmembrane helix</keyword>
<evidence type="ECO:0000313" key="3">
    <source>
        <dbReference type="EMBL" id="CAI49633.1"/>
    </source>
</evidence>
<evidence type="ECO:0000313" key="4">
    <source>
        <dbReference type="Proteomes" id="UP000002698"/>
    </source>
</evidence>
<accession>A0A1U7EX11</accession>
<dbReference type="EnsemblBacteria" id="CAI49633">
    <property type="protein sequence ID" value="CAI49633"/>
    <property type="gene ID" value="NP_3084A"/>
</dbReference>
<dbReference type="AlphaFoldDB" id="A0A1U7EX11"/>
<name>A0A1U7EX11_NATPD</name>
<proteinExistence type="predicted"/>
<feature type="transmembrane region" description="Helical" evidence="1">
    <location>
        <begin position="57"/>
        <end position="77"/>
    </location>
</feature>
<dbReference type="HOGENOM" id="CLU_1269964_0_0_2"/>
<feature type="transmembrane region" description="Helical" evidence="1">
    <location>
        <begin position="188"/>
        <end position="206"/>
    </location>
</feature>